<evidence type="ECO:0000313" key="2">
    <source>
        <dbReference type="Proteomes" id="UP000554965"/>
    </source>
</evidence>
<gene>
    <name evidence="1" type="ORF">MSIMFB_04380</name>
</gene>
<sequence length="133" mass="15001">MTNDNNGLVAIDLDNVERELMVLALNEYAGSAQQGFELLAPVVGQSTQDEWGNYVFPLLAAINNKEPLSDLDWARALFLTEVGFASDLVGSGRRFGRQADEYWITVLRSLQDKISNRDRYLLLRDHATYPYTS</sequence>
<comment type="caution">
    <text evidence="1">The sequence shown here is derived from an EMBL/GenBank/DDBJ whole genome shotgun (WGS) entry which is preliminary data.</text>
</comment>
<dbReference type="AlphaFoldDB" id="A0A7Z7INK9"/>
<dbReference type="Proteomes" id="UP000554965">
    <property type="component" value="Unassembled WGS sequence"/>
</dbReference>
<organism evidence="1 2">
    <name type="scientific">Mycobacterium simulans</name>
    <dbReference type="NCBI Taxonomy" id="627089"/>
    <lineage>
        <taxon>Bacteria</taxon>
        <taxon>Bacillati</taxon>
        <taxon>Actinomycetota</taxon>
        <taxon>Actinomycetes</taxon>
        <taxon>Mycobacteriales</taxon>
        <taxon>Mycobacteriaceae</taxon>
        <taxon>Mycobacterium</taxon>
    </lineage>
</organism>
<proteinExistence type="predicted"/>
<protein>
    <submittedName>
        <fullName evidence="1">Uncharacterized protein</fullName>
    </submittedName>
</protein>
<dbReference type="EMBL" id="OCTY01000002">
    <property type="protein sequence ID" value="SOJ56903.1"/>
    <property type="molecule type" value="Genomic_DNA"/>
</dbReference>
<accession>A0A7Z7INK9</accession>
<keyword evidence="2" id="KW-1185">Reference proteome</keyword>
<name>A0A7Z7INK9_9MYCO</name>
<dbReference type="RefSeq" id="WP_186244443.1">
    <property type="nucleotide sequence ID" value="NZ_OCTY01000002.1"/>
</dbReference>
<evidence type="ECO:0000313" key="1">
    <source>
        <dbReference type="EMBL" id="SOJ56903.1"/>
    </source>
</evidence>
<reference evidence="1 2" key="1">
    <citation type="submission" date="2017-10" db="EMBL/GenBank/DDBJ databases">
        <authorList>
            <consortium name="Urmite Genomes"/>
        </authorList>
    </citation>
    <scope>NUCLEOTIDE SEQUENCE [LARGE SCALE GENOMIC DNA]</scope>
    <source>
        <strain evidence="1 2">FB-527</strain>
    </source>
</reference>